<keyword evidence="4" id="KW-0813">Transport</keyword>
<feature type="region of interest" description="Disordered" evidence="8">
    <location>
        <begin position="17"/>
        <end position="41"/>
    </location>
</feature>
<feature type="compositionally biased region" description="Low complexity" evidence="8">
    <location>
        <begin position="17"/>
        <end position="29"/>
    </location>
</feature>
<dbReference type="RefSeq" id="WP_368379865.1">
    <property type="nucleotide sequence ID" value="NZ_JBFRYA010000001.1"/>
</dbReference>
<keyword evidence="5" id="KW-1005">Bacterial flagellum biogenesis</keyword>
<dbReference type="PANTHER" id="PTHR34982:SF1">
    <property type="entry name" value="FLAGELLAR ASSEMBLY PROTEIN FLIH"/>
    <property type="match status" value="1"/>
</dbReference>
<evidence type="ECO:0000256" key="2">
    <source>
        <dbReference type="ARBA" id="ARBA00006602"/>
    </source>
</evidence>
<keyword evidence="7" id="KW-1006">Bacterial flagellum protein export</keyword>
<protein>
    <recommendedName>
        <fullName evidence="3">Flagellar assembly protein FliH</fullName>
    </recommendedName>
</protein>
<dbReference type="InterPro" id="IPR051472">
    <property type="entry name" value="T3SS_Stator/FliH"/>
</dbReference>
<evidence type="ECO:0000313" key="11">
    <source>
        <dbReference type="Proteomes" id="UP001557485"/>
    </source>
</evidence>
<dbReference type="InterPro" id="IPR018035">
    <property type="entry name" value="Flagellar_FliH/T3SS_HrpE"/>
</dbReference>
<comment type="similarity">
    <text evidence="2">Belongs to the FliH family.</text>
</comment>
<keyword evidence="11" id="KW-1185">Reference proteome</keyword>
<proteinExistence type="inferred from homology"/>
<evidence type="ECO:0000313" key="10">
    <source>
        <dbReference type="EMBL" id="MEX1667543.1"/>
    </source>
</evidence>
<dbReference type="Proteomes" id="UP001557485">
    <property type="component" value="Unassembled WGS sequence"/>
</dbReference>
<evidence type="ECO:0000256" key="3">
    <source>
        <dbReference type="ARBA" id="ARBA00016507"/>
    </source>
</evidence>
<feature type="domain" description="Flagellar assembly protein FliH/Type III secretion system HrpE" evidence="9">
    <location>
        <begin position="111"/>
        <end position="239"/>
    </location>
</feature>
<evidence type="ECO:0000256" key="8">
    <source>
        <dbReference type="SAM" id="MobiDB-lite"/>
    </source>
</evidence>
<name>A0ABV3U2W4_9GAMM</name>
<evidence type="ECO:0000259" key="9">
    <source>
        <dbReference type="Pfam" id="PF02108"/>
    </source>
</evidence>
<evidence type="ECO:0000256" key="4">
    <source>
        <dbReference type="ARBA" id="ARBA00022448"/>
    </source>
</evidence>
<comment type="function">
    <text evidence="1">Needed for flagellar regrowth and assembly.</text>
</comment>
<keyword evidence="6" id="KW-0653">Protein transport</keyword>
<accession>A0ABV3U2W4</accession>
<dbReference type="SUPFAM" id="SSF160527">
    <property type="entry name" value="V-type ATPase subunit E-like"/>
    <property type="match status" value="1"/>
</dbReference>
<dbReference type="Pfam" id="PF02108">
    <property type="entry name" value="FliH"/>
    <property type="match status" value="1"/>
</dbReference>
<dbReference type="PANTHER" id="PTHR34982">
    <property type="entry name" value="YOP PROTEINS TRANSLOCATION PROTEIN L"/>
    <property type="match status" value="1"/>
</dbReference>
<sequence length="264" mass="29615">MADVFQVFVPRVIETDGASDSSAVTDSSDNAQGYQSWKPPEVNATSIQRPHAEVNTQRSEPMVNEPRMADDTIVAEDVKNAIEMQRKQAYDAGFQQGMDDAKQESQRLLAEQSQQLQLALAALREPQKWIDSELERELFLMTLAISKQLLRHELSLRPELIENLIHKAVAALPLSNGGFEIFLNPEDAEVLRGLHEDRNEPLDPAWRLIEDPAISRGGCRINSDHSRIDEQLETRIQHVVAEMLGETMVPQRAADTNERGVSGE</sequence>
<evidence type="ECO:0000256" key="6">
    <source>
        <dbReference type="ARBA" id="ARBA00022927"/>
    </source>
</evidence>
<reference evidence="10 11" key="1">
    <citation type="journal article" date="2011" name="Int. J. Syst. Evol. Microbiol.">
        <title>Zhongshania antarctica gen. nov., sp. nov. and Zhongshania guokunii sp. nov., gammaproteobacteria respectively isolated from coastal attached (fast) ice and surface seawater of the Antarctic.</title>
        <authorList>
            <person name="Li H.J."/>
            <person name="Zhang X.Y."/>
            <person name="Chen C.X."/>
            <person name="Zhang Y.J."/>
            <person name="Gao Z.M."/>
            <person name="Yu Y."/>
            <person name="Chen X.L."/>
            <person name="Chen B."/>
            <person name="Zhang Y.Z."/>
        </authorList>
    </citation>
    <scope>NUCLEOTIDE SEQUENCE [LARGE SCALE GENOMIC DNA]</scope>
    <source>
        <strain evidence="10 11">ZS6-22T</strain>
    </source>
</reference>
<gene>
    <name evidence="10" type="ORF">AB4876_01390</name>
</gene>
<organism evidence="10 11">
    <name type="scientific">Zhongshania guokunii</name>
    <dbReference type="NCBI Taxonomy" id="641783"/>
    <lineage>
        <taxon>Bacteria</taxon>
        <taxon>Pseudomonadati</taxon>
        <taxon>Pseudomonadota</taxon>
        <taxon>Gammaproteobacteria</taxon>
        <taxon>Cellvibrionales</taxon>
        <taxon>Spongiibacteraceae</taxon>
        <taxon>Zhongshania</taxon>
    </lineage>
</organism>
<comment type="caution">
    <text evidence="10">The sequence shown here is derived from an EMBL/GenBank/DDBJ whole genome shotgun (WGS) entry which is preliminary data.</text>
</comment>
<evidence type="ECO:0000256" key="7">
    <source>
        <dbReference type="ARBA" id="ARBA00023225"/>
    </source>
</evidence>
<dbReference type="EMBL" id="JBFRYA010000001">
    <property type="protein sequence ID" value="MEX1667543.1"/>
    <property type="molecule type" value="Genomic_DNA"/>
</dbReference>
<evidence type="ECO:0000256" key="1">
    <source>
        <dbReference type="ARBA" id="ARBA00003041"/>
    </source>
</evidence>
<evidence type="ECO:0000256" key="5">
    <source>
        <dbReference type="ARBA" id="ARBA00022795"/>
    </source>
</evidence>